<reference evidence="2" key="1">
    <citation type="submission" date="2022-10" db="EMBL/GenBank/DDBJ databases">
        <title>Puccinia triticina Genome sequencing and assembly.</title>
        <authorList>
            <person name="Li C."/>
        </authorList>
    </citation>
    <scope>NUCLEOTIDE SEQUENCE</scope>
    <source>
        <strain evidence="2">Pt15</strain>
    </source>
</reference>
<keyword evidence="3" id="KW-1185">Reference proteome</keyword>
<evidence type="ECO:0000313" key="3">
    <source>
        <dbReference type="Proteomes" id="UP001164743"/>
    </source>
</evidence>
<feature type="region of interest" description="Disordered" evidence="1">
    <location>
        <begin position="52"/>
        <end position="72"/>
    </location>
</feature>
<accession>A0ABY7D0P1</accession>
<sequence length="72" mass="7811">METLISNAELLANPKHIIAKLRDIVHHDAVTATMDRGNATFGNSSTALATQASQFANRGNNPRKRRPNPNAC</sequence>
<proteinExistence type="predicted"/>
<evidence type="ECO:0000256" key="1">
    <source>
        <dbReference type="SAM" id="MobiDB-lite"/>
    </source>
</evidence>
<dbReference type="Proteomes" id="UP001164743">
    <property type="component" value="Chromosome 14A"/>
</dbReference>
<dbReference type="RefSeq" id="XP_053026679.1">
    <property type="nucleotide sequence ID" value="XM_053163218.1"/>
</dbReference>
<evidence type="ECO:0000313" key="2">
    <source>
        <dbReference type="EMBL" id="WAQ91124.1"/>
    </source>
</evidence>
<organism evidence="2 3">
    <name type="scientific">Puccinia triticina</name>
    <dbReference type="NCBI Taxonomy" id="208348"/>
    <lineage>
        <taxon>Eukaryota</taxon>
        <taxon>Fungi</taxon>
        <taxon>Dikarya</taxon>
        <taxon>Basidiomycota</taxon>
        <taxon>Pucciniomycotina</taxon>
        <taxon>Pucciniomycetes</taxon>
        <taxon>Pucciniales</taxon>
        <taxon>Pucciniaceae</taxon>
        <taxon>Puccinia</taxon>
    </lineage>
</organism>
<dbReference type="EMBL" id="CP110434">
    <property type="protein sequence ID" value="WAQ91124.1"/>
    <property type="molecule type" value="Genomic_DNA"/>
</dbReference>
<protein>
    <submittedName>
        <fullName evidence="2">Uncharacterized protein</fullName>
    </submittedName>
</protein>
<dbReference type="GeneID" id="77804006"/>
<gene>
    <name evidence="2" type="ORF">PtA15_14A4</name>
</gene>
<name>A0ABY7D0P1_9BASI</name>
<feature type="compositionally biased region" description="Basic residues" evidence="1">
    <location>
        <begin position="61"/>
        <end position="72"/>
    </location>
</feature>